<organism evidence="1 4">
    <name type="scientific">Adineta steineri</name>
    <dbReference type="NCBI Taxonomy" id="433720"/>
    <lineage>
        <taxon>Eukaryota</taxon>
        <taxon>Metazoa</taxon>
        <taxon>Spiralia</taxon>
        <taxon>Gnathifera</taxon>
        <taxon>Rotifera</taxon>
        <taxon>Eurotatoria</taxon>
        <taxon>Bdelloidea</taxon>
        <taxon>Adinetida</taxon>
        <taxon>Adinetidae</taxon>
        <taxon>Adineta</taxon>
    </lineage>
</organism>
<evidence type="ECO:0000313" key="2">
    <source>
        <dbReference type="EMBL" id="CAF3768027.1"/>
    </source>
</evidence>
<protein>
    <submittedName>
        <fullName evidence="1">Uncharacterized protein</fullName>
    </submittedName>
</protein>
<dbReference type="AlphaFoldDB" id="A0A815QSP8"/>
<proteinExistence type="predicted"/>
<evidence type="ECO:0000313" key="1">
    <source>
        <dbReference type="EMBL" id="CAF1467207.1"/>
    </source>
</evidence>
<dbReference type="Proteomes" id="UP000663844">
    <property type="component" value="Unassembled WGS sequence"/>
</dbReference>
<comment type="caution">
    <text evidence="1">The sequence shown here is derived from an EMBL/GenBank/DDBJ whole genome shotgun (WGS) entry which is preliminary data.</text>
</comment>
<feature type="non-terminal residue" evidence="1">
    <location>
        <position position="1"/>
    </location>
</feature>
<name>A0A815QSP8_9BILA</name>
<accession>A0A815QSP8</accession>
<dbReference type="Proteomes" id="UP000663868">
    <property type="component" value="Unassembled WGS sequence"/>
</dbReference>
<dbReference type="Proteomes" id="UP000663845">
    <property type="component" value="Unassembled WGS sequence"/>
</dbReference>
<evidence type="ECO:0000313" key="3">
    <source>
        <dbReference type="EMBL" id="CAF3932734.1"/>
    </source>
</evidence>
<dbReference type="EMBL" id="CAJOBB010002049">
    <property type="protein sequence ID" value="CAF3932734.1"/>
    <property type="molecule type" value="Genomic_DNA"/>
</dbReference>
<reference evidence="1" key="1">
    <citation type="submission" date="2021-02" db="EMBL/GenBank/DDBJ databases">
        <authorList>
            <person name="Nowell W R."/>
        </authorList>
    </citation>
    <scope>NUCLEOTIDE SEQUENCE</scope>
</reference>
<evidence type="ECO:0000313" key="4">
    <source>
        <dbReference type="Proteomes" id="UP000663845"/>
    </source>
</evidence>
<gene>
    <name evidence="1" type="ORF">JYZ213_LOCUS41597</name>
    <name evidence="3" type="ORF">KXQ929_LOCUS24562</name>
    <name evidence="2" type="ORF">OXD698_LOCUS16420</name>
</gene>
<dbReference type="EMBL" id="CAJNOG010001731">
    <property type="protein sequence ID" value="CAF1467207.1"/>
    <property type="molecule type" value="Genomic_DNA"/>
</dbReference>
<sequence>LVFGAPTDNDGPVETYRYVKATGRGLTCNSVTGDWLCAGWAGAWRCQCGSACYNSVCTCKRCI</sequence>
<dbReference type="EMBL" id="CAJOAZ010001124">
    <property type="protein sequence ID" value="CAF3768027.1"/>
    <property type="molecule type" value="Genomic_DNA"/>
</dbReference>